<dbReference type="Gene3D" id="1.10.150.130">
    <property type="match status" value="1"/>
</dbReference>
<name>A0A4Y3IJR3_9VIBR</name>
<evidence type="ECO:0000259" key="4">
    <source>
        <dbReference type="PROSITE" id="PS51900"/>
    </source>
</evidence>
<evidence type="ECO:0000256" key="3">
    <source>
        <dbReference type="PROSITE-ProRule" id="PRU01248"/>
    </source>
</evidence>
<sequence length="224" mass="25275">MTKHESAINAVNQLQTIIETVYLKSYAESTARIYIPCLSKVCNYINENLSFTELSHDDIVTFINQCQERLAPSTINNYIRQFRCLTRLACKAGIFKTDPCKSINNLKLNAKYAEKPAFSKDTHLDCNASLQVSQTGTIAALIKISPSPIISKTHWPKNKELSQTFFVEQLSAANVSAQPTLAPTTLTKTKTKGKHEKSATRSKQASRFHWFKWFLIVALSSIWK</sequence>
<feature type="domain" description="Core-binding (CB)" evidence="4">
    <location>
        <begin position="12"/>
        <end position="90"/>
    </location>
</feature>
<dbReference type="InterPro" id="IPR044068">
    <property type="entry name" value="CB"/>
</dbReference>
<dbReference type="InterPro" id="IPR011010">
    <property type="entry name" value="DNA_brk_join_enz"/>
</dbReference>
<dbReference type="EMBL" id="BJLH01000004">
    <property type="protein sequence ID" value="GEA59759.1"/>
    <property type="molecule type" value="Genomic_DNA"/>
</dbReference>
<dbReference type="GO" id="GO:0003677">
    <property type="term" value="F:DNA binding"/>
    <property type="evidence" value="ECO:0007669"/>
    <property type="project" value="UniProtKB-UniRule"/>
</dbReference>
<evidence type="ECO:0000313" key="6">
    <source>
        <dbReference type="Proteomes" id="UP000318242"/>
    </source>
</evidence>
<proteinExistence type="predicted"/>
<dbReference type="RefSeq" id="WP_141269858.1">
    <property type="nucleotide sequence ID" value="NZ_BJLH01000004.1"/>
</dbReference>
<evidence type="ECO:0000256" key="1">
    <source>
        <dbReference type="ARBA" id="ARBA00022908"/>
    </source>
</evidence>
<evidence type="ECO:0000313" key="5">
    <source>
        <dbReference type="EMBL" id="GEA59759.1"/>
    </source>
</evidence>
<keyword evidence="2 3" id="KW-0238">DNA-binding</keyword>
<reference evidence="5 6" key="1">
    <citation type="submission" date="2019-06" db="EMBL/GenBank/DDBJ databases">
        <title>Whole genome shotgun sequence of Vibrio comitans NBRC 102076.</title>
        <authorList>
            <person name="Hosoyama A."/>
            <person name="Uohara A."/>
            <person name="Ohji S."/>
            <person name="Ichikawa N."/>
        </authorList>
    </citation>
    <scope>NUCLEOTIDE SEQUENCE [LARGE SCALE GENOMIC DNA]</scope>
    <source>
        <strain evidence="5 6">NBRC 102076</strain>
    </source>
</reference>
<organism evidence="5 6">
    <name type="scientific">Vibrio comitans NBRC 102076</name>
    <dbReference type="NCBI Taxonomy" id="1219078"/>
    <lineage>
        <taxon>Bacteria</taxon>
        <taxon>Pseudomonadati</taxon>
        <taxon>Pseudomonadota</taxon>
        <taxon>Gammaproteobacteria</taxon>
        <taxon>Vibrionales</taxon>
        <taxon>Vibrionaceae</taxon>
        <taxon>Vibrio</taxon>
    </lineage>
</organism>
<comment type="caution">
    <text evidence="5">The sequence shown here is derived from an EMBL/GenBank/DDBJ whole genome shotgun (WGS) entry which is preliminary data.</text>
</comment>
<gene>
    <name evidence="5" type="ORF">VCO01S_09520</name>
</gene>
<dbReference type="Pfam" id="PF13102">
    <property type="entry name" value="Phage_int_SAM_5"/>
    <property type="match status" value="1"/>
</dbReference>
<accession>A0A4Y3IJR3</accession>
<dbReference type="InterPro" id="IPR010998">
    <property type="entry name" value="Integrase_recombinase_N"/>
</dbReference>
<dbReference type="AlphaFoldDB" id="A0A4Y3IJR3"/>
<dbReference type="PROSITE" id="PS51900">
    <property type="entry name" value="CB"/>
    <property type="match status" value="1"/>
</dbReference>
<protein>
    <recommendedName>
        <fullName evidence="4">Core-binding (CB) domain-containing protein</fullName>
    </recommendedName>
</protein>
<dbReference type="Proteomes" id="UP000318242">
    <property type="component" value="Unassembled WGS sequence"/>
</dbReference>
<evidence type="ECO:0000256" key="2">
    <source>
        <dbReference type="ARBA" id="ARBA00023125"/>
    </source>
</evidence>
<dbReference type="GO" id="GO:0015074">
    <property type="term" value="P:DNA integration"/>
    <property type="evidence" value="ECO:0007669"/>
    <property type="project" value="UniProtKB-KW"/>
</dbReference>
<dbReference type="InterPro" id="IPR025269">
    <property type="entry name" value="SAM-like_dom"/>
</dbReference>
<keyword evidence="1" id="KW-0229">DNA integration</keyword>
<keyword evidence="6" id="KW-1185">Reference proteome</keyword>
<dbReference type="SUPFAM" id="SSF56349">
    <property type="entry name" value="DNA breaking-rejoining enzymes"/>
    <property type="match status" value="1"/>
</dbReference>